<dbReference type="AlphaFoldDB" id="A0A3Q0F580"/>
<dbReference type="Proteomes" id="UP000087766">
    <property type="component" value="Chromosome 6"/>
</dbReference>
<evidence type="ECO:0000313" key="2">
    <source>
        <dbReference type="RefSeq" id="XP_022637764.1"/>
    </source>
</evidence>
<evidence type="ECO:0000313" key="1">
    <source>
        <dbReference type="Proteomes" id="UP000087766"/>
    </source>
</evidence>
<organism evidence="1 2">
    <name type="scientific">Vigna radiata var. radiata</name>
    <name type="common">Mung bean</name>
    <name type="synonym">Phaseolus aureus</name>
    <dbReference type="NCBI Taxonomy" id="3916"/>
    <lineage>
        <taxon>Eukaryota</taxon>
        <taxon>Viridiplantae</taxon>
        <taxon>Streptophyta</taxon>
        <taxon>Embryophyta</taxon>
        <taxon>Tracheophyta</taxon>
        <taxon>Spermatophyta</taxon>
        <taxon>Magnoliopsida</taxon>
        <taxon>eudicotyledons</taxon>
        <taxon>Gunneridae</taxon>
        <taxon>Pentapetalae</taxon>
        <taxon>rosids</taxon>
        <taxon>fabids</taxon>
        <taxon>Fabales</taxon>
        <taxon>Fabaceae</taxon>
        <taxon>Papilionoideae</taxon>
        <taxon>50 kb inversion clade</taxon>
        <taxon>NPAAA clade</taxon>
        <taxon>indigoferoid/millettioid clade</taxon>
        <taxon>Phaseoleae</taxon>
        <taxon>Vigna</taxon>
    </lineage>
</organism>
<reference evidence="1" key="1">
    <citation type="journal article" date="2014" name="Nat. Commun.">
        <title>Genome sequence of mungbean and insights into evolution within Vigna species.</title>
        <authorList>
            <person name="Kang Y.J."/>
            <person name="Kim S.K."/>
            <person name="Kim M.Y."/>
            <person name="Lestari P."/>
            <person name="Kim K.H."/>
            <person name="Ha B.K."/>
            <person name="Jun T.H."/>
            <person name="Hwang W.J."/>
            <person name="Lee T."/>
            <person name="Lee J."/>
            <person name="Shim S."/>
            <person name="Yoon M.Y."/>
            <person name="Jang Y.E."/>
            <person name="Han K.S."/>
            <person name="Taeprayoon P."/>
            <person name="Yoon N."/>
            <person name="Somta P."/>
            <person name="Tanya P."/>
            <person name="Kim K.S."/>
            <person name="Gwag J.G."/>
            <person name="Moon J.K."/>
            <person name="Lee Y.H."/>
            <person name="Park B.S."/>
            <person name="Bombarely A."/>
            <person name="Doyle J.J."/>
            <person name="Jackson S.A."/>
            <person name="Schafleitner R."/>
            <person name="Srinives P."/>
            <person name="Varshney R.K."/>
            <person name="Lee S.H."/>
        </authorList>
    </citation>
    <scope>NUCLEOTIDE SEQUENCE [LARGE SCALE GENOMIC DNA]</scope>
    <source>
        <strain evidence="1">cv. VC1973A</strain>
    </source>
</reference>
<dbReference type="RefSeq" id="XP_022637764.1">
    <property type="nucleotide sequence ID" value="XM_022782043.1"/>
</dbReference>
<reference evidence="2 3" key="2">
    <citation type="submission" date="2025-04" db="UniProtKB">
        <authorList>
            <consortium name="RefSeq"/>
        </authorList>
    </citation>
    <scope>IDENTIFICATION</scope>
    <source>
        <tissue evidence="2 3">Leaf</tissue>
    </source>
</reference>
<keyword evidence="1" id="KW-1185">Reference proteome</keyword>
<proteinExistence type="predicted"/>
<protein>
    <submittedName>
        <fullName evidence="2 3">Uncharacterized protein LOC106764682 isoform X1</fullName>
    </submittedName>
</protein>
<gene>
    <name evidence="2 3" type="primary">LOC106764682</name>
</gene>
<dbReference type="GeneID" id="106764682"/>
<sequence length="121" mass="13759">MSCLPFYKCRGNMDVPEKNRSIYEVTVQRVSGLFGSFPIFPSTSRTRVQVDELAQTHPSFLTLKSVDLSPTSWFLGTQFILSQVETMKRNWKHASSLTILCHHLSKGWPIQVASYPASECF</sequence>
<accession>A0A3Q0F580</accession>
<name>A0A3Q0F580_VIGRR</name>
<dbReference type="RefSeq" id="XP_022637765.1">
    <property type="nucleotide sequence ID" value="XM_022782044.1"/>
</dbReference>
<evidence type="ECO:0000313" key="3">
    <source>
        <dbReference type="RefSeq" id="XP_022637765.1"/>
    </source>
</evidence>